<keyword evidence="1" id="KW-0472">Membrane</keyword>
<name>A0ABS8BNA3_9NEIS</name>
<dbReference type="EMBL" id="JAJAWG010000011">
    <property type="protein sequence ID" value="MCB5197207.1"/>
    <property type="molecule type" value="Genomic_DNA"/>
</dbReference>
<evidence type="ECO:0000313" key="3">
    <source>
        <dbReference type="Proteomes" id="UP001198034"/>
    </source>
</evidence>
<feature type="transmembrane region" description="Helical" evidence="1">
    <location>
        <begin position="51"/>
        <end position="69"/>
    </location>
</feature>
<comment type="caution">
    <text evidence="2">The sequence shown here is derived from an EMBL/GenBank/DDBJ whole genome shotgun (WGS) entry which is preliminary data.</text>
</comment>
<dbReference type="Proteomes" id="UP001198034">
    <property type="component" value="Unassembled WGS sequence"/>
</dbReference>
<keyword evidence="1" id="KW-1133">Transmembrane helix</keyword>
<reference evidence="2 3" key="1">
    <citation type="submission" date="2021-10" db="EMBL/GenBank/DDBJ databases">
        <authorList>
            <person name="Chen M."/>
        </authorList>
    </citation>
    <scope>NUCLEOTIDE SEQUENCE [LARGE SCALE GENOMIC DNA]</scope>
    <source>
        <strain evidence="2 3">H3-26</strain>
    </source>
</reference>
<evidence type="ECO:0000256" key="1">
    <source>
        <dbReference type="SAM" id="Phobius"/>
    </source>
</evidence>
<protein>
    <submittedName>
        <fullName evidence="2">Uncharacterized protein</fullName>
    </submittedName>
</protein>
<organism evidence="2 3">
    <name type="scientific">Deefgea salmonis</name>
    <dbReference type="NCBI Taxonomy" id="2875502"/>
    <lineage>
        <taxon>Bacteria</taxon>
        <taxon>Pseudomonadati</taxon>
        <taxon>Pseudomonadota</taxon>
        <taxon>Betaproteobacteria</taxon>
        <taxon>Neisseriales</taxon>
        <taxon>Chitinibacteraceae</taxon>
        <taxon>Deefgea</taxon>
    </lineage>
</organism>
<accession>A0ABS8BNA3</accession>
<dbReference type="RefSeq" id="WP_226764933.1">
    <property type="nucleotide sequence ID" value="NZ_JAJAWG010000011.1"/>
</dbReference>
<feature type="transmembrane region" description="Helical" evidence="1">
    <location>
        <begin position="27"/>
        <end position="45"/>
    </location>
</feature>
<proteinExistence type="predicted"/>
<evidence type="ECO:0000313" key="2">
    <source>
        <dbReference type="EMBL" id="MCB5197207.1"/>
    </source>
</evidence>
<sequence>MSTKQKYWFPAKRYGWGWGMPSSWQGWCVLLAYLMLLILAVILKLPDHQPLLFWSGFGLLSLIFLIICWRKGEPTQWRWGEK</sequence>
<gene>
    <name evidence="2" type="ORF">LG219_13125</name>
</gene>
<keyword evidence="3" id="KW-1185">Reference proteome</keyword>
<keyword evidence="1" id="KW-0812">Transmembrane</keyword>